<protein>
    <submittedName>
        <fullName evidence="2">Uncharacterized protein</fullName>
    </submittedName>
</protein>
<feature type="region of interest" description="Disordered" evidence="1">
    <location>
        <begin position="275"/>
        <end position="316"/>
    </location>
</feature>
<sequence>MDPVQKARLEQKIREQNEKLLANVIIAGKDVHGPLGLPVPADKLNYYLLAHQLNTGSRLRQTRGKVHQRSCTRIDYMCNNYENCPFFMIQCNYVAFPKLSYLQIKKPHIHCGDPKAEFKHELHGEITKFIREFRGKFNVNELRSQLELFVRQSLNMKDLVSDQHRRQFPQNMLQVIQNVDLDEILPSKSSLYKRISYFRRQEKMFADGFRQEMGVVIDDPEEISEQKDKDKNQMPDKIKPLNINIDLKNKTLNEKMEDSDGDYVAEEVQQDSYVGEYSSSVSHSKNEQNEESDEKDENNTQQNVNVQSPDNNVKSPKISQQLKLNDNQIALGNELTNVIPAIKNTRQNINELLTNEEVAILNRFQNDIMEIQQESQKIPEDKLQLLKMVCSSINEFQ</sequence>
<feature type="compositionally biased region" description="Polar residues" evidence="1">
    <location>
        <begin position="299"/>
        <end position="316"/>
    </location>
</feature>
<dbReference type="Proteomes" id="UP001642409">
    <property type="component" value="Unassembled WGS sequence"/>
</dbReference>
<proteinExistence type="predicted"/>
<name>A0ABP1HVT1_9EUKA</name>
<feature type="region of interest" description="Disordered" evidence="1">
    <location>
        <begin position="217"/>
        <end position="242"/>
    </location>
</feature>
<evidence type="ECO:0000313" key="2">
    <source>
        <dbReference type="EMBL" id="CAL6003230.1"/>
    </source>
</evidence>
<organism evidence="2 3">
    <name type="scientific">Hexamita inflata</name>
    <dbReference type="NCBI Taxonomy" id="28002"/>
    <lineage>
        <taxon>Eukaryota</taxon>
        <taxon>Metamonada</taxon>
        <taxon>Diplomonadida</taxon>
        <taxon>Hexamitidae</taxon>
        <taxon>Hexamitinae</taxon>
        <taxon>Hexamita</taxon>
    </lineage>
</organism>
<keyword evidence="3" id="KW-1185">Reference proteome</keyword>
<accession>A0ABP1HVT1</accession>
<evidence type="ECO:0000256" key="1">
    <source>
        <dbReference type="SAM" id="MobiDB-lite"/>
    </source>
</evidence>
<gene>
    <name evidence="2" type="ORF">HINF_LOCUS18298</name>
</gene>
<dbReference type="EMBL" id="CAXDID020000047">
    <property type="protein sequence ID" value="CAL6003230.1"/>
    <property type="molecule type" value="Genomic_DNA"/>
</dbReference>
<feature type="compositionally biased region" description="Basic and acidic residues" evidence="1">
    <location>
        <begin position="224"/>
        <end position="239"/>
    </location>
</feature>
<comment type="caution">
    <text evidence="2">The sequence shown here is derived from an EMBL/GenBank/DDBJ whole genome shotgun (WGS) entry which is preliminary data.</text>
</comment>
<evidence type="ECO:0000313" key="3">
    <source>
        <dbReference type="Proteomes" id="UP001642409"/>
    </source>
</evidence>
<reference evidence="2 3" key="1">
    <citation type="submission" date="2024-07" db="EMBL/GenBank/DDBJ databases">
        <authorList>
            <person name="Akdeniz Z."/>
        </authorList>
    </citation>
    <scope>NUCLEOTIDE SEQUENCE [LARGE SCALE GENOMIC DNA]</scope>
</reference>